<dbReference type="GO" id="GO:0008360">
    <property type="term" value="P:regulation of cell shape"/>
    <property type="evidence" value="ECO:0007669"/>
    <property type="project" value="UniProtKB-KW"/>
</dbReference>
<feature type="transmembrane region" description="Helical" evidence="8">
    <location>
        <begin position="40"/>
        <end position="58"/>
    </location>
</feature>
<reference evidence="9 10" key="1">
    <citation type="journal article" date="2015" name="Genome Announc.">
        <title>Expanding the biotechnology potential of lactobacilli through comparative genomics of 213 strains and associated genera.</title>
        <authorList>
            <person name="Sun Z."/>
            <person name="Harris H.M."/>
            <person name="McCann A."/>
            <person name="Guo C."/>
            <person name="Argimon S."/>
            <person name="Zhang W."/>
            <person name="Yang X."/>
            <person name="Jeffery I.B."/>
            <person name="Cooney J.C."/>
            <person name="Kagawa T.F."/>
            <person name="Liu W."/>
            <person name="Song Y."/>
            <person name="Salvetti E."/>
            <person name="Wrobel A."/>
            <person name="Rasinkangas P."/>
            <person name="Parkhill J."/>
            <person name="Rea M.C."/>
            <person name="O'Sullivan O."/>
            <person name="Ritari J."/>
            <person name="Douillard F.P."/>
            <person name="Paul Ross R."/>
            <person name="Yang R."/>
            <person name="Briner A.E."/>
            <person name="Felis G.E."/>
            <person name="de Vos W.M."/>
            <person name="Barrangou R."/>
            <person name="Klaenhammer T.R."/>
            <person name="Caufield P.W."/>
            <person name="Cui Y."/>
            <person name="Zhang H."/>
            <person name="O'Toole P.W."/>
        </authorList>
    </citation>
    <scope>NUCLEOTIDE SEQUENCE [LARGE SCALE GENOMIC DNA]</scope>
    <source>
        <strain evidence="9 10">DSM 16045</strain>
    </source>
</reference>
<feature type="transmembrane region" description="Helical" evidence="8">
    <location>
        <begin position="110"/>
        <end position="127"/>
    </location>
</feature>
<evidence type="ECO:0000313" key="10">
    <source>
        <dbReference type="Proteomes" id="UP000051739"/>
    </source>
</evidence>
<feature type="transmembrane region" description="Helical" evidence="8">
    <location>
        <begin position="65"/>
        <end position="98"/>
    </location>
</feature>
<evidence type="ECO:0000256" key="4">
    <source>
        <dbReference type="ARBA" id="ARBA00022692"/>
    </source>
</evidence>
<keyword evidence="7 8" id="KW-0472">Membrane</keyword>
<keyword evidence="4 8" id="KW-0812">Transmembrane</keyword>
<keyword evidence="6 8" id="KW-1133">Transmembrane helix</keyword>
<protein>
    <submittedName>
        <fullName evidence="9">Uncharacterized protein</fullName>
    </submittedName>
</protein>
<dbReference type="Pfam" id="PF04093">
    <property type="entry name" value="MreD"/>
    <property type="match status" value="1"/>
</dbReference>
<dbReference type="NCBIfam" id="TIGR03426">
    <property type="entry name" value="shape_MreD"/>
    <property type="match status" value="1"/>
</dbReference>
<comment type="similarity">
    <text evidence="2">Belongs to the MreD family.</text>
</comment>
<evidence type="ECO:0000256" key="5">
    <source>
        <dbReference type="ARBA" id="ARBA00022960"/>
    </source>
</evidence>
<comment type="caution">
    <text evidence="9">The sequence shown here is derived from an EMBL/GenBank/DDBJ whole genome shotgun (WGS) entry which is preliminary data.</text>
</comment>
<evidence type="ECO:0000256" key="2">
    <source>
        <dbReference type="ARBA" id="ARBA00007776"/>
    </source>
</evidence>
<keyword evidence="10" id="KW-1185">Reference proteome</keyword>
<dbReference type="EMBL" id="AZFN01000002">
    <property type="protein sequence ID" value="KRM03465.1"/>
    <property type="molecule type" value="Genomic_DNA"/>
</dbReference>
<keyword evidence="3" id="KW-1003">Cell membrane</keyword>
<proteinExistence type="inferred from homology"/>
<dbReference type="InterPro" id="IPR007227">
    <property type="entry name" value="Cell_shape_determining_MreD"/>
</dbReference>
<evidence type="ECO:0000256" key="6">
    <source>
        <dbReference type="ARBA" id="ARBA00022989"/>
    </source>
</evidence>
<dbReference type="Proteomes" id="UP000051739">
    <property type="component" value="Unassembled WGS sequence"/>
</dbReference>
<accession>A0A0R1VKA6</accession>
<organism evidence="9 10">
    <name type="scientific">Limosilactobacillus gastricus DSM 16045</name>
    <dbReference type="NCBI Taxonomy" id="1423749"/>
    <lineage>
        <taxon>Bacteria</taxon>
        <taxon>Bacillati</taxon>
        <taxon>Bacillota</taxon>
        <taxon>Bacilli</taxon>
        <taxon>Lactobacillales</taxon>
        <taxon>Lactobacillaceae</taxon>
        <taxon>Limosilactobacillus</taxon>
    </lineage>
</organism>
<evidence type="ECO:0000313" key="9">
    <source>
        <dbReference type="EMBL" id="KRM03465.1"/>
    </source>
</evidence>
<evidence type="ECO:0000256" key="8">
    <source>
        <dbReference type="SAM" id="Phobius"/>
    </source>
</evidence>
<keyword evidence="5" id="KW-0133">Cell shape</keyword>
<gene>
    <name evidence="9" type="ORF">FC60_GL000787</name>
</gene>
<dbReference type="PATRIC" id="fig|1423749.3.peg.791"/>
<dbReference type="GO" id="GO:0005886">
    <property type="term" value="C:plasma membrane"/>
    <property type="evidence" value="ECO:0007669"/>
    <property type="project" value="UniProtKB-SubCell"/>
</dbReference>
<evidence type="ECO:0000256" key="7">
    <source>
        <dbReference type="ARBA" id="ARBA00023136"/>
    </source>
</evidence>
<evidence type="ECO:0000256" key="3">
    <source>
        <dbReference type="ARBA" id="ARBA00022475"/>
    </source>
</evidence>
<sequence>MFKFLHWTKLKTYFWLGLFISFFLDGSLSAIFGGSFFSDRIIMVSHLAFLWLLLALFFDRVKPLPVILAAFLVGIGIDFYYSGIIGMEMFIYPLLIWANQFVIRFYRPNIINYAMLVIVDLTLLEFYNYAMHSLLGLTHAGLPMFLAGVLGPTLLLNLVYFFVGYLPIQLGYYRILHLYRHPRKMRKA</sequence>
<evidence type="ECO:0000256" key="1">
    <source>
        <dbReference type="ARBA" id="ARBA00004651"/>
    </source>
</evidence>
<comment type="subcellular location">
    <subcellularLocation>
        <location evidence="1">Cell membrane</location>
        <topology evidence="1">Multi-pass membrane protein</topology>
    </subcellularLocation>
</comment>
<name>A0A0R1VKA6_9LACO</name>
<feature type="transmembrane region" description="Helical" evidence="8">
    <location>
        <begin position="12"/>
        <end position="34"/>
    </location>
</feature>
<dbReference type="AlphaFoldDB" id="A0A0R1VKA6"/>
<dbReference type="RefSeq" id="WP_056936662.1">
    <property type="nucleotide sequence ID" value="NZ_AZFN01000002.1"/>
</dbReference>